<name>A0A9K3JK24_HELAN</name>
<evidence type="ECO:0000259" key="1">
    <source>
        <dbReference type="Pfam" id="PF13966"/>
    </source>
</evidence>
<dbReference type="PANTHER" id="PTHR33116">
    <property type="entry name" value="REVERSE TRANSCRIPTASE ZINC-BINDING DOMAIN-CONTAINING PROTEIN-RELATED-RELATED"/>
    <property type="match status" value="1"/>
</dbReference>
<sequence>MIKKILWGGSTEERKMHWVVWDRVARNKKEGGLGLCKLQEVNTSLLSKWGWRYKTERNNLWKRIIDALHFSRVGWECIPFKKTLSGVWNNIAKLFINTKIGGLPLRNYLKGEVGRGSEISFWLDPWVINEPLKLKFPELFRMESEKKCTVADRIKNQGMERVFVWNWKLPLIDPVVVSEFQQLFAAIEAIQLTDRGDRWIWMPDKEGKFSVKAVKKLLHSENVTTNGFVMDWCRWIPAKCNIHVWRLEMERIPTGEALKKRNVQIGDSVCPLCFSAEESSLHLFTGCLVAANIWNGISSWCKIPNIFAFSIKDLLGIHKEIRASERKKEAAQGIIMLVCWSIWRARNNLIFSSRPIRIDSIISEVKAMSFLWFSNRSKHRGIDWDDWYSFVNM</sequence>
<dbReference type="AlphaFoldDB" id="A0A9K3JK24"/>
<gene>
    <name evidence="2" type="ORF">HanXRQr2_Chr03g0134621</name>
</gene>
<keyword evidence="2" id="KW-0548">Nucleotidyltransferase</keyword>
<dbReference type="PANTHER" id="PTHR33116:SF78">
    <property type="entry name" value="OS12G0587133 PROTEIN"/>
    <property type="match status" value="1"/>
</dbReference>
<dbReference type="GO" id="GO:0003964">
    <property type="term" value="F:RNA-directed DNA polymerase activity"/>
    <property type="evidence" value="ECO:0007669"/>
    <property type="project" value="UniProtKB-KW"/>
</dbReference>
<dbReference type="InterPro" id="IPR026960">
    <property type="entry name" value="RVT-Znf"/>
</dbReference>
<evidence type="ECO:0000313" key="2">
    <source>
        <dbReference type="EMBL" id="KAF5816468.1"/>
    </source>
</evidence>
<keyword evidence="3" id="KW-1185">Reference proteome</keyword>
<organism evidence="2 3">
    <name type="scientific">Helianthus annuus</name>
    <name type="common">Common sunflower</name>
    <dbReference type="NCBI Taxonomy" id="4232"/>
    <lineage>
        <taxon>Eukaryota</taxon>
        <taxon>Viridiplantae</taxon>
        <taxon>Streptophyta</taxon>
        <taxon>Embryophyta</taxon>
        <taxon>Tracheophyta</taxon>
        <taxon>Spermatophyta</taxon>
        <taxon>Magnoliopsida</taxon>
        <taxon>eudicotyledons</taxon>
        <taxon>Gunneridae</taxon>
        <taxon>Pentapetalae</taxon>
        <taxon>asterids</taxon>
        <taxon>campanulids</taxon>
        <taxon>Asterales</taxon>
        <taxon>Asteraceae</taxon>
        <taxon>Asteroideae</taxon>
        <taxon>Heliantheae alliance</taxon>
        <taxon>Heliantheae</taxon>
        <taxon>Helianthus</taxon>
    </lineage>
</organism>
<accession>A0A9K3JK24</accession>
<protein>
    <submittedName>
        <fullName evidence="2">Reverse transcriptase zinc-binding domain-containing protein</fullName>
    </submittedName>
</protein>
<comment type="caution">
    <text evidence="2">The sequence shown here is derived from an EMBL/GenBank/DDBJ whole genome shotgun (WGS) entry which is preliminary data.</text>
</comment>
<dbReference type="Gramene" id="mRNA:HanXRQr2_Chr03g0134621">
    <property type="protein sequence ID" value="CDS:HanXRQr2_Chr03g0134621.1"/>
    <property type="gene ID" value="HanXRQr2_Chr03g0134621"/>
</dbReference>
<dbReference type="Proteomes" id="UP000215914">
    <property type="component" value="Unassembled WGS sequence"/>
</dbReference>
<evidence type="ECO:0000313" key="3">
    <source>
        <dbReference type="Proteomes" id="UP000215914"/>
    </source>
</evidence>
<reference evidence="2" key="1">
    <citation type="journal article" date="2017" name="Nature">
        <title>The sunflower genome provides insights into oil metabolism, flowering and Asterid evolution.</title>
        <authorList>
            <person name="Badouin H."/>
            <person name="Gouzy J."/>
            <person name="Grassa C.J."/>
            <person name="Murat F."/>
            <person name="Staton S.E."/>
            <person name="Cottret L."/>
            <person name="Lelandais-Briere C."/>
            <person name="Owens G.L."/>
            <person name="Carrere S."/>
            <person name="Mayjonade B."/>
            <person name="Legrand L."/>
            <person name="Gill N."/>
            <person name="Kane N.C."/>
            <person name="Bowers J.E."/>
            <person name="Hubner S."/>
            <person name="Bellec A."/>
            <person name="Berard A."/>
            <person name="Berges H."/>
            <person name="Blanchet N."/>
            <person name="Boniface M.C."/>
            <person name="Brunel D."/>
            <person name="Catrice O."/>
            <person name="Chaidir N."/>
            <person name="Claudel C."/>
            <person name="Donnadieu C."/>
            <person name="Faraut T."/>
            <person name="Fievet G."/>
            <person name="Helmstetter N."/>
            <person name="King M."/>
            <person name="Knapp S.J."/>
            <person name="Lai Z."/>
            <person name="Le Paslier M.C."/>
            <person name="Lippi Y."/>
            <person name="Lorenzon L."/>
            <person name="Mandel J.R."/>
            <person name="Marage G."/>
            <person name="Marchand G."/>
            <person name="Marquand E."/>
            <person name="Bret-Mestries E."/>
            <person name="Morien E."/>
            <person name="Nambeesan S."/>
            <person name="Nguyen T."/>
            <person name="Pegot-Espagnet P."/>
            <person name="Pouilly N."/>
            <person name="Raftis F."/>
            <person name="Sallet E."/>
            <person name="Schiex T."/>
            <person name="Thomas J."/>
            <person name="Vandecasteele C."/>
            <person name="Vares D."/>
            <person name="Vear F."/>
            <person name="Vautrin S."/>
            <person name="Crespi M."/>
            <person name="Mangin B."/>
            <person name="Burke J.M."/>
            <person name="Salse J."/>
            <person name="Munos S."/>
            <person name="Vincourt P."/>
            <person name="Rieseberg L.H."/>
            <person name="Langlade N.B."/>
        </authorList>
    </citation>
    <scope>NUCLEOTIDE SEQUENCE</scope>
    <source>
        <tissue evidence="2">Leaves</tissue>
    </source>
</reference>
<keyword evidence="2" id="KW-0808">Transferase</keyword>
<dbReference type="Pfam" id="PF13966">
    <property type="entry name" value="zf-RVT"/>
    <property type="match status" value="1"/>
</dbReference>
<proteinExistence type="predicted"/>
<keyword evidence="2" id="KW-0695">RNA-directed DNA polymerase</keyword>
<dbReference type="EMBL" id="MNCJ02000318">
    <property type="protein sequence ID" value="KAF5816468.1"/>
    <property type="molecule type" value="Genomic_DNA"/>
</dbReference>
<feature type="domain" description="Reverse transcriptase zinc-binding" evidence="1">
    <location>
        <begin position="209"/>
        <end position="294"/>
    </location>
</feature>
<reference evidence="2" key="2">
    <citation type="submission" date="2020-06" db="EMBL/GenBank/DDBJ databases">
        <title>Helianthus annuus Genome sequencing and assembly Release 2.</title>
        <authorList>
            <person name="Gouzy J."/>
            <person name="Langlade N."/>
            <person name="Munos S."/>
        </authorList>
    </citation>
    <scope>NUCLEOTIDE SEQUENCE</scope>
    <source>
        <tissue evidence="2">Leaves</tissue>
    </source>
</reference>